<name>A0A0G1U2V9_9BACT</name>
<dbReference type="AlphaFoldDB" id="A0A0G1U2V9"/>
<comment type="caution">
    <text evidence="2">The sequence shown here is derived from an EMBL/GenBank/DDBJ whole genome shotgun (WGS) entry which is preliminary data.</text>
</comment>
<evidence type="ECO:0000313" key="3">
    <source>
        <dbReference type="Proteomes" id="UP000033860"/>
    </source>
</evidence>
<dbReference type="Proteomes" id="UP000033860">
    <property type="component" value="Unassembled WGS sequence"/>
</dbReference>
<evidence type="ECO:0000313" key="2">
    <source>
        <dbReference type="EMBL" id="KKU60658.1"/>
    </source>
</evidence>
<sequence>MKPVKFLKKFFKKNKKLKPLLGLGFLVAVLGLAVIQAQNSQRVGSEAKSDLKCGTTGTIGQCGTVGGCFPGYRCKGYKSIIFPNQIYYCIRDAFCPRETTGECFVGSEGMCGSAAGCNPGQECQVKQEGDKDIYSCVNNSDKCRVATPGGYCNDQIECPSSQICAQTPGAGPGEGTCESLCGNGLYCSFDPSKKPQGASRCSTSGGVLAFCCPKGQIIVDGRCLSGSGGSSSPKPSPTPEGESQVPGLPTVSGKPYPL</sequence>
<organism evidence="2 3">
    <name type="scientific">Candidatus Beckwithbacteria bacterium GW2011_GWB1_47_15</name>
    <dbReference type="NCBI Taxonomy" id="1618371"/>
    <lineage>
        <taxon>Bacteria</taxon>
        <taxon>Candidatus Beckwithiibacteriota</taxon>
    </lineage>
</organism>
<protein>
    <submittedName>
        <fullName evidence="2">Uncharacterized protein</fullName>
    </submittedName>
</protein>
<accession>A0A0G1U2V9</accession>
<dbReference type="EMBL" id="LCNT01000008">
    <property type="protein sequence ID" value="KKU60658.1"/>
    <property type="molecule type" value="Genomic_DNA"/>
</dbReference>
<reference evidence="2 3" key="1">
    <citation type="journal article" date="2015" name="Nature">
        <title>rRNA introns, odd ribosomes, and small enigmatic genomes across a large radiation of phyla.</title>
        <authorList>
            <person name="Brown C.T."/>
            <person name="Hug L.A."/>
            <person name="Thomas B.C."/>
            <person name="Sharon I."/>
            <person name="Castelle C.J."/>
            <person name="Singh A."/>
            <person name="Wilkins M.J."/>
            <person name="Williams K.H."/>
            <person name="Banfield J.F."/>
        </authorList>
    </citation>
    <scope>NUCLEOTIDE SEQUENCE [LARGE SCALE GENOMIC DNA]</scope>
</reference>
<proteinExistence type="predicted"/>
<gene>
    <name evidence="2" type="ORF">UX85_C0008G0032</name>
</gene>
<feature type="region of interest" description="Disordered" evidence="1">
    <location>
        <begin position="225"/>
        <end position="258"/>
    </location>
</feature>
<evidence type="ECO:0000256" key="1">
    <source>
        <dbReference type="SAM" id="MobiDB-lite"/>
    </source>
</evidence>